<dbReference type="Pfam" id="PF03706">
    <property type="entry name" value="LPG_synthase_TM"/>
    <property type="match status" value="1"/>
</dbReference>
<evidence type="ECO:0000256" key="5">
    <source>
        <dbReference type="ARBA" id="ARBA00023136"/>
    </source>
</evidence>
<reference evidence="7" key="1">
    <citation type="submission" date="2018-05" db="EMBL/GenBank/DDBJ databases">
        <authorList>
            <person name="Lanie J.A."/>
            <person name="Ng W.-L."/>
            <person name="Kazmierczak K.M."/>
            <person name="Andrzejewski T.M."/>
            <person name="Davidsen T.M."/>
            <person name="Wayne K.J."/>
            <person name="Tettelin H."/>
            <person name="Glass J.I."/>
            <person name="Rusch D."/>
            <person name="Podicherti R."/>
            <person name="Tsui H.-C.T."/>
            <person name="Winkler M.E."/>
        </authorList>
    </citation>
    <scope>NUCLEOTIDE SEQUENCE</scope>
</reference>
<feature type="transmembrane region" description="Helical" evidence="6">
    <location>
        <begin position="296"/>
        <end position="314"/>
    </location>
</feature>
<protein>
    <submittedName>
        <fullName evidence="7">Uncharacterized protein</fullName>
    </submittedName>
</protein>
<evidence type="ECO:0000256" key="1">
    <source>
        <dbReference type="ARBA" id="ARBA00004651"/>
    </source>
</evidence>
<keyword evidence="3 6" id="KW-0812">Transmembrane</keyword>
<feature type="transmembrane region" description="Helical" evidence="6">
    <location>
        <begin position="44"/>
        <end position="61"/>
    </location>
</feature>
<dbReference type="AlphaFoldDB" id="A0A381R636"/>
<keyword evidence="4 6" id="KW-1133">Transmembrane helix</keyword>
<dbReference type="EMBL" id="UINC01001711">
    <property type="protein sequence ID" value="SUZ87142.1"/>
    <property type="molecule type" value="Genomic_DNA"/>
</dbReference>
<dbReference type="PANTHER" id="PTHR39087:SF2">
    <property type="entry name" value="UPF0104 MEMBRANE PROTEIN MJ1595"/>
    <property type="match status" value="1"/>
</dbReference>
<name>A0A381R636_9ZZZZ</name>
<evidence type="ECO:0000256" key="2">
    <source>
        <dbReference type="ARBA" id="ARBA00022475"/>
    </source>
</evidence>
<feature type="transmembrane region" description="Helical" evidence="6">
    <location>
        <begin position="211"/>
        <end position="233"/>
    </location>
</feature>
<evidence type="ECO:0000256" key="6">
    <source>
        <dbReference type="SAM" id="Phobius"/>
    </source>
</evidence>
<feature type="transmembrane region" description="Helical" evidence="6">
    <location>
        <begin position="81"/>
        <end position="104"/>
    </location>
</feature>
<feature type="transmembrane region" description="Helical" evidence="6">
    <location>
        <begin position="125"/>
        <end position="151"/>
    </location>
</feature>
<feature type="transmembrane region" description="Helical" evidence="6">
    <location>
        <begin position="157"/>
        <end position="178"/>
    </location>
</feature>
<sequence>MKKKSLFINFLVSIIFGLLLLYFVFQKIDLSVFFARLDSVNYSWIWFSIIISIFEHIIRAFRWNLLMEKDSDSLTTFNTTIVLIVSYFTSLIFPRFNDFVRCYLISKTNTIKLSTSLGTVVSERIIDVLSLIVLAVLLLIIEYEIFVNLLIDIVDKINFYFINVVFIVIVIVIVLYVFKIFLKRSNFINAKFKEFKSGLFAFKDVYYRWDFLLSTFFLWIIYYLMGYVIFFALQETSHLGFNAGLAVLVAGTLGMIVPVNAGIGAYHFLVASILLNYTISYEAGLFFATLIHGSQVVSLILFGFVSSILLFVIIRSKSKKD</sequence>
<feature type="transmembrane region" description="Helical" evidence="6">
    <location>
        <begin position="6"/>
        <end position="24"/>
    </location>
</feature>
<proteinExistence type="predicted"/>
<keyword evidence="5 6" id="KW-0472">Membrane</keyword>
<accession>A0A381R636</accession>
<evidence type="ECO:0000256" key="4">
    <source>
        <dbReference type="ARBA" id="ARBA00022989"/>
    </source>
</evidence>
<evidence type="ECO:0000256" key="3">
    <source>
        <dbReference type="ARBA" id="ARBA00022692"/>
    </source>
</evidence>
<dbReference type="InterPro" id="IPR022791">
    <property type="entry name" value="L-PG_synthase/AglD"/>
</dbReference>
<dbReference type="PANTHER" id="PTHR39087">
    <property type="entry name" value="UPF0104 MEMBRANE PROTEIN MJ1595"/>
    <property type="match status" value="1"/>
</dbReference>
<keyword evidence="2" id="KW-1003">Cell membrane</keyword>
<dbReference type="GO" id="GO:0005886">
    <property type="term" value="C:plasma membrane"/>
    <property type="evidence" value="ECO:0007669"/>
    <property type="project" value="UniProtKB-SubCell"/>
</dbReference>
<gene>
    <name evidence="7" type="ORF">METZ01_LOCUS39996</name>
</gene>
<feature type="transmembrane region" description="Helical" evidence="6">
    <location>
        <begin position="239"/>
        <end position="259"/>
    </location>
</feature>
<organism evidence="7">
    <name type="scientific">marine metagenome</name>
    <dbReference type="NCBI Taxonomy" id="408172"/>
    <lineage>
        <taxon>unclassified sequences</taxon>
        <taxon>metagenomes</taxon>
        <taxon>ecological metagenomes</taxon>
    </lineage>
</organism>
<comment type="subcellular location">
    <subcellularLocation>
        <location evidence="1">Cell membrane</location>
        <topology evidence="1">Multi-pass membrane protein</topology>
    </subcellularLocation>
</comment>
<evidence type="ECO:0000313" key="7">
    <source>
        <dbReference type="EMBL" id="SUZ87142.1"/>
    </source>
</evidence>